<feature type="region of interest" description="Disordered" evidence="1">
    <location>
        <begin position="1"/>
        <end position="22"/>
    </location>
</feature>
<evidence type="ECO:0000313" key="3">
    <source>
        <dbReference type="Proteomes" id="UP000276834"/>
    </source>
</evidence>
<protein>
    <submittedName>
        <fullName evidence="2">Uncharacterized protein</fullName>
    </submittedName>
</protein>
<dbReference type="EMBL" id="QUSF01000057">
    <property type="protein sequence ID" value="RLV97470.1"/>
    <property type="molecule type" value="Genomic_DNA"/>
</dbReference>
<dbReference type="AlphaFoldDB" id="A0A3L8S5F5"/>
<dbReference type="Proteomes" id="UP000276834">
    <property type="component" value="Unassembled WGS sequence"/>
</dbReference>
<proteinExistence type="predicted"/>
<evidence type="ECO:0000256" key="1">
    <source>
        <dbReference type="SAM" id="MobiDB-lite"/>
    </source>
</evidence>
<keyword evidence="3" id="KW-1185">Reference proteome</keyword>
<accession>A0A3L8S5F5</accession>
<organism evidence="2 3">
    <name type="scientific">Chloebia gouldiae</name>
    <name type="common">Gouldian finch</name>
    <name type="synonym">Erythrura gouldiae</name>
    <dbReference type="NCBI Taxonomy" id="44316"/>
    <lineage>
        <taxon>Eukaryota</taxon>
        <taxon>Metazoa</taxon>
        <taxon>Chordata</taxon>
        <taxon>Craniata</taxon>
        <taxon>Vertebrata</taxon>
        <taxon>Euteleostomi</taxon>
        <taxon>Archelosauria</taxon>
        <taxon>Archosauria</taxon>
        <taxon>Dinosauria</taxon>
        <taxon>Saurischia</taxon>
        <taxon>Theropoda</taxon>
        <taxon>Coelurosauria</taxon>
        <taxon>Aves</taxon>
        <taxon>Neognathae</taxon>
        <taxon>Neoaves</taxon>
        <taxon>Telluraves</taxon>
        <taxon>Australaves</taxon>
        <taxon>Passeriformes</taxon>
        <taxon>Passeroidea</taxon>
        <taxon>Passeridae</taxon>
        <taxon>Chloebia</taxon>
    </lineage>
</organism>
<comment type="caution">
    <text evidence="2">The sequence shown here is derived from an EMBL/GenBank/DDBJ whole genome shotgun (WGS) entry which is preliminary data.</text>
</comment>
<feature type="non-terminal residue" evidence="2">
    <location>
        <position position="105"/>
    </location>
</feature>
<sequence length="105" mass="11179">MKDEEAKDAKTGEQKLGPDFLLPQGESGVSSSDVASQALHVSIISQWLLLRIVLGSVPCCAPPNPIPGAPHGCTLQQAQLDVLLHGSILHALNAQTRLYFDSSHL</sequence>
<feature type="compositionally biased region" description="Basic and acidic residues" evidence="1">
    <location>
        <begin position="1"/>
        <end position="13"/>
    </location>
</feature>
<reference evidence="2 3" key="1">
    <citation type="journal article" date="2018" name="Proc. R. Soc. B">
        <title>A non-coding region near Follistatin controls head colour polymorphism in the Gouldian finch.</title>
        <authorList>
            <person name="Toomey M.B."/>
            <person name="Marques C.I."/>
            <person name="Andrade P."/>
            <person name="Araujo P.M."/>
            <person name="Sabatino S."/>
            <person name="Gazda M.A."/>
            <person name="Afonso S."/>
            <person name="Lopes R.J."/>
            <person name="Corbo J.C."/>
            <person name="Carneiro M."/>
        </authorList>
    </citation>
    <scope>NUCLEOTIDE SEQUENCE [LARGE SCALE GENOMIC DNA]</scope>
    <source>
        <strain evidence="2">Red01</strain>
        <tissue evidence="2">Muscle</tissue>
    </source>
</reference>
<gene>
    <name evidence="2" type="ORF">DV515_00011736</name>
</gene>
<evidence type="ECO:0000313" key="2">
    <source>
        <dbReference type="EMBL" id="RLV97470.1"/>
    </source>
</evidence>
<name>A0A3L8S5F5_CHLGU</name>